<dbReference type="GO" id="GO:0005829">
    <property type="term" value="C:cytosol"/>
    <property type="evidence" value="ECO:0007669"/>
    <property type="project" value="TreeGrafter"/>
</dbReference>
<dbReference type="SUPFAM" id="SSF51197">
    <property type="entry name" value="Clavaminate synthase-like"/>
    <property type="match status" value="1"/>
</dbReference>
<dbReference type="EMBL" id="DXEU01000181">
    <property type="protein sequence ID" value="HIX53082.1"/>
    <property type="molecule type" value="Genomic_DNA"/>
</dbReference>
<sequence>MIYTKIKYLDHYRGICPNLDRAIEYLAGCGLASLKPGRNEVDGDRIFINRFGYETKPAWEASFEAHDQYLDIHLVIAGRERIGIADRASMRETDRDEANDGIALEGAAEQYVSMEPGDVLIAFPEDAHQVKVESGGSCQVQKAVVKVLL</sequence>
<dbReference type="PANTHER" id="PTHR34986:SF1">
    <property type="entry name" value="PROTEIN YIAL"/>
    <property type="match status" value="1"/>
</dbReference>
<reference evidence="1" key="1">
    <citation type="journal article" date="2021" name="PeerJ">
        <title>Extensive microbial diversity within the chicken gut microbiome revealed by metagenomics and culture.</title>
        <authorList>
            <person name="Gilroy R."/>
            <person name="Ravi A."/>
            <person name="Getino M."/>
            <person name="Pursley I."/>
            <person name="Horton D.L."/>
            <person name="Alikhan N.F."/>
            <person name="Baker D."/>
            <person name="Gharbi K."/>
            <person name="Hall N."/>
            <person name="Watson M."/>
            <person name="Adriaenssens E.M."/>
            <person name="Foster-Nyarko E."/>
            <person name="Jarju S."/>
            <person name="Secka A."/>
            <person name="Antonio M."/>
            <person name="Oren A."/>
            <person name="Chaudhuri R.R."/>
            <person name="La Ragione R."/>
            <person name="Hildebrand F."/>
            <person name="Pallen M.J."/>
        </authorList>
    </citation>
    <scope>NUCLEOTIDE SEQUENCE</scope>
    <source>
        <strain evidence="1">ChiGjej4B4-12881</strain>
    </source>
</reference>
<dbReference type="NCBIfam" id="TIGR00022">
    <property type="entry name" value="YhcH/YjgK/YiaL family protein"/>
    <property type="match status" value="1"/>
</dbReference>
<dbReference type="Proteomes" id="UP000886780">
    <property type="component" value="Unassembled WGS sequence"/>
</dbReference>
<dbReference type="PANTHER" id="PTHR34986">
    <property type="entry name" value="EVOLVED BETA-GALACTOSIDASE SUBUNIT BETA"/>
    <property type="match status" value="1"/>
</dbReference>
<evidence type="ECO:0000313" key="1">
    <source>
        <dbReference type="EMBL" id="HIX53082.1"/>
    </source>
</evidence>
<dbReference type="InterPro" id="IPR004375">
    <property type="entry name" value="NanQ/TabA/YiaL"/>
</dbReference>
<dbReference type="InterPro" id="IPR037012">
    <property type="entry name" value="NanQ/TabA/YiaL_sf"/>
</dbReference>
<protein>
    <submittedName>
        <fullName evidence="1">YhcH/YjgK/YiaL family protein</fullName>
    </submittedName>
</protein>
<reference evidence="1" key="2">
    <citation type="submission" date="2021-04" db="EMBL/GenBank/DDBJ databases">
        <authorList>
            <person name="Gilroy R."/>
        </authorList>
    </citation>
    <scope>NUCLEOTIDE SEQUENCE</scope>
    <source>
        <strain evidence="1">ChiGjej4B4-12881</strain>
    </source>
</reference>
<dbReference type="AlphaFoldDB" id="A0A9D1W675"/>
<organism evidence="1 2">
    <name type="scientific">Candidatus Lachnoclostridium stercoripullorum</name>
    <dbReference type="NCBI Taxonomy" id="2838635"/>
    <lineage>
        <taxon>Bacteria</taxon>
        <taxon>Bacillati</taxon>
        <taxon>Bacillota</taxon>
        <taxon>Clostridia</taxon>
        <taxon>Lachnospirales</taxon>
        <taxon>Lachnospiraceae</taxon>
    </lineage>
</organism>
<name>A0A9D1W675_9FIRM</name>
<evidence type="ECO:0000313" key="2">
    <source>
        <dbReference type="Proteomes" id="UP000886780"/>
    </source>
</evidence>
<accession>A0A9D1W675</accession>
<proteinExistence type="predicted"/>
<comment type="caution">
    <text evidence="1">The sequence shown here is derived from an EMBL/GenBank/DDBJ whole genome shotgun (WGS) entry which is preliminary data.</text>
</comment>
<dbReference type="Gene3D" id="2.60.120.370">
    <property type="entry name" value="YhcH/YjgK/YiaL"/>
    <property type="match status" value="1"/>
</dbReference>
<gene>
    <name evidence="1" type="ORF">IAA28_09785</name>
</gene>
<dbReference type="Pfam" id="PF04074">
    <property type="entry name" value="DUF386"/>
    <property type="match status" value="1"/>
</dbReference>